<dbReference type="AlphaFoldDB" id="A0A9D1QRZ4"/>
<evidence type="ECO:0000256" key="3">
    <source>
        <dbReference type="ARBA" id="ARBA00023125"/>
    </source>
</evidence>
<reference evidence="5" key="1">
    <citation type="journal article" date="2021" name="PeerJ">
        <title>Extensive microbial diversity within the chicken gut microbiome revealed by metagenomics and culture.</title>
        <authorList>
            <person name="Gilroy R."/>
            <person name="Ravi A."/>
            <person name="Getino M."/>
            <person name="Pursley I."/>
            <person name="Horton D.L."/>
            <person name="Alikhan N.F."/>
            <person name="Baker D."/>
            <person name="Gharbi K."/>
            <person name="Hall N."/>
            <person name="Watson M."/>
            <person name="Adriaenssens E.M."/>
            <person name="Foster-Nyarko E."/>
            <person name="Jarju S."/>
            <person name="Secka A."/>
            <person name="Antonio M."/>
            <person name="Oren A."/>
            <person name="Chaudhuri R.R."/>
            <person name="La Ragione R."/>
            <person name="Hildebrand F."/>
            <person name="Pallen M.J."/>
        </authorList>
    </citation>
    <scope>NUCLEOTIDE SEQUENCE</scope>
    <source>
        <strain evidence="5">ChiHejej3B27-2180</strain>
    </source>
</reference>
<name>A0A9D1QRZ4_9LACO</name>
<comment type="caution">
    <text evidence="5">The sequence shown here is derived from an EMBL/GenBank/DDBJ whole genome shotgun (WGS) entry which is preliminary data.</text>
</comment>
<dbReference type="Gene3D" id="1.10.10.10">
    <property type="entry name" value="Winged helix-like DNA-binding domain superfamily/Winged helix DNA-binding domain"/>
    <property type="match status" value="1"/>
</dbReference>
<proteinExistence type="inferred from homology"/>
<keyword evidence="3" id="KW-0238">DNA-binding</keyword>
<dbReference type="InterPro" id="IPR036390">
    <property type="entry name" value="WH_DNA-bd_sf"/>
</dbReference>
<comment type="similarity">
    <text evidence="1">Belongs to the BlaI transcriptional regulatory family.</text>
</comment>
<keyword evidence="2" id="KW-0805">Transcription regulation</keyword>
<evidence type="ECO:0000256" key="1">
    <source>
        <dbReference type="ARBA" id="ARBA00011046"/>
    </source>
</evidence>
<organism evidence="5 6">
    <name type="scientific">Candidatus Limosilactobacillus merdipullorum</name>
    <dbReference type="NCBI Taxonomy" id="2838653"/>
    <lineage>
        <taxon>Bacteria</taxon>
        <taxon>Bacillati</taxon>
        <taxon>Bacillota</taxon>
        <taxon>Bacilli</taxon>
        <taxon>Lactobacillales</taxon>
        <taxon>Lactobacillaceae</taxon>
        <taxon>Limosilactobacillus</taxon>
    </lineage>
</organism>
<dbReference type="EMBL" id="DXGK01000133">
    <property type="protein sequence ID" value="HIW70941.1"/>
    <property type="molecule type" value="Genomic_DNA"/>
</dbReference>
<evidence type="ECO:0000313" key="5">
    <source>
        <dbReference type="EMBL" id="HIW70941.1"/>
    </source>
</evidence>
<accession>A0A9D1QRZ4</accession>
<protein>
    <submittedName>
        <fullName evidence="5">CopY/TcrY family copper transport repressor</fullName>
    </submittedName>
</protein>
<sequence>MPDNELQISPAEWQVMRVVWTRGSVTSTELTHLLADSTGWQSATVKTLLRRLVKKGFVATTRHGRAFQYTPLVKERETMEKMADQLFDSLCAHQQGATLAEVVKHVTLSKSDIANLQTILTAKEATAPQEVACNCIGCEHHQTA</sequence>
<dbReference type="InterPro" id="IPR014071">
    <property type="entry name" value="Cu_transp_CopY/TcrY"/>
</dbReference>
<dbReference type="InterPro" id="IPR036388">
    <property type="entry name" value="WH-like_DNA-bd_sf"/>
</dbReference>
<dbReference type="InterPro" id="IPR005650">
    <property type="entry name" value="BlaI_family"/>
</dbReference>
<dbReference type="SUPFAM" id="SSF46785">
    <property type="entry name" value="Winged helix' DNA-binding domain"/>
    <property type="match status" value="1"/>
</dbReference>
<evidence type="ECO:0000256" key="2">
    <source>
        <dbReference type="ARBA" id="ARBA00023015"/>
    </source>
</evidence>
<dbReference type="Pfam" id="PF03965">
    <property type="entry name" value="Penicillinase_R"/>
    <property type="match status" value="1"/>
</dbReference>
<keyword evidence="4" id="KW-0804">Transcription</keyword>
<dbReference type="NCBIfam" id="TIGR02698">
    <property type="entry name" value="CopY_TcrY"/>
    <property type="match status" value="1"/>
</dbReference>
<dbReference type="Proteomes" id="UP000886878">
    <property type="component" value="Unassembled WGS sequence"/>
</dbReference>
<evidence type="ECO:0000313" key="6">
    <source>
        <dbReference type="Proteomes" id="UP000886878"/>
    </source>
</evidence>
<gene>
    <name evidence="5" type="ORF">H9876_06225</name>
</gene>
<dbReference type="GO" id="GO:0045892">
    <property type="term" value="P:negative regulation of DNA-templated transcription"/>
    <property type="evidence" value="ECO:0007669"/>
    <property type="project" value="InterPro"/>
</dbReference>
<dbReference type="PIRSF" id="PIRSF019455">
    <property type="entry name" value="CopR_AtkY"/>
    <property type="match status" value="1"/>
</dbReference>
<evidence type="ECO:0000256" key="4">
    <source>
        <dbReference type="ARBA" id="ARBA00023163"/>
    </source>
</evidence>
<dbReference type="GO" id="GO:0003677">
    <property type="term" value="F:DNA binding"/>
    <property type="evidence" value="ECO:0007669"/>
    <property type="project" value="UniProtKB-KW"/>
</dbReference>
<reference evidence="5" key="2">
    <citation type="submission" date="2021-04" db="EMBL/GenBank/DDBJ databases">
        <authorList>
            <person name="Gilroy R."/>
        </authorList>
    </citation>
    <scope>NUCLEOTIDE SEQUENCE</scope>
    <source>
        <strain evidence="5">ChiHejej3B27-2180</strain>
    </source>
</reference>